<comment type="caution">
    <text evidence="1">The sequence shown here is derived from an EMBL/GenBank/DDBJ whole genome shotgun (WGS) entry which is preliminary data.</text>
</comment>
<dbReference type="Proteomes" id="UP000015834">
    <property type="component" value="Unassembled WGS sequence"/>
</dbReference>
<proteinExistence type="predicted"/>
<dbReference type="PATRIC" id="fig|1337393.3.peg.1118"/>
<dbReference type="EMBL" id="ASYU01000235">
    <property type="protein sequence ID" value="EQD96088.1"/>
    <property type="molecule type" value="Genomic_DNA"/>
</dbReference>
<accession>T2SUP5</accession>
<protein>
    <submittedName>
        <fullName evidence="1">Uncharacterized protein</fullName>
    </submittedName>
</protein>
<evidence type="ECO:0000313" key="1">
    <source>
        <dbReference type="EMBL" id="EQD96088.1"/>
    </source>
</evidence>
<name>T2SUP5_HELPX</name>
<gene>
    <name evidence="1" type="ORF">L933_08675</name>
</gene>
<dbReference type="AlphaFoldDB" id="T2SUP5"/>
<sequence length="37" mass="4375">MILKIIHKKRLKAFFTTNNQTQKSLILAKAFIKIFLN</sequence>
<organism evidence="1 2">
    <name type="scientific">Helicobacter pylori PZ5056</name>
    <dbReference type="NCBI Taxonomy" id="1337393"/>
    <lineage>
        <taxon>Bacteria</taxon>
        <taxon>Pseudomonadati</taxon>
        <taxon>Campylobacterota</taxon>
        <taxon>Epsilonproteobacteria</taxon>
        <taxon>Campylobacterales</taxon>
        <taxon>Helicobacteraceae</taxon>
        <taxon>Helicobacter</taxon>
    </lineage>
</organism>
<reference evidence="1 2" key="1">
    <citation type="journal article" date="2013" name="Genome Announc.">
        <title>Draft Genome Sequences of Helicobacter pylori Strains Isolated from Regions of Low and High Gastric Cancer Risk in Colombia.</title>
        <authorList>
            <person name="Sheh A."/>
            <person name="Piazuelo M.B."/>
            <person name="Wilson K.T."/>
            <person name="Correa P."/>
            <person name="Fox J.G."/>
        </authorList>
    </citation>
    <scope>NUCLEOTIDE SEQUENCE [LARGE SCALE GENOMIC DNA]</scope>
    <source>
        <strain evidence="1 2">PZ5056</strain>
    </source>
</reference>
<evidence type="ECO:0000313" key="2">
    <source>
        <dbReference type="Proteomes" id="UP000015834"/>
    </source>
</evidence>